<dbReference type="GO" id="GO:0006270">
    <property type="term" value="P:DNA replication initiation"/>
    <property type="evidence" value="ECO:0007669"/>
    <property type="project" value="InterPro"/>
</dbReference>
<comment type="caution">
    <text evidence="3">The sequence shown here is derived from an EMBL/GenBank/DDBJ whole genome shotgun (WGS) entry which is preliminary data.</text>
</comment>
<dbReference type="AlphaFoldDB" id="R2QKF8"/>
<dbReference type="OrthoDB" id="2084703at2"/>
<dbReference type="SUPFAM" id="SSF46785">
    <property type="entry name" value="Winged helix' DNA-binding domain"/>
    <property type="match status" value="2"/>
</dbReference>
<dbReference type="PATRIC" id="fig|1158608.3.peg.1534"/>
<proteinExistence type="inferred from homology"/>
<comment type="similarity">
    <text evidence="1">Belongs to the initiator RepB protein family.</text>
</comment>
<dbReference type="RefSeq" id="WP_010761761.1">
    <property type="nucleotide sequence ID" value="NZ_KB946316.1"/>
</dbReference>
<dbReference type="InterPro" id="IPR036388">
    <property type="entry name" value="WH-like_DNA-bd_sf"/>
</dbReference>
<dbReference type="eggNOG" id="COG5527">
    <property type="taxonomic scope" value="Bacteria"/>
</dbReference>
<gene>
    <name evidence="4" type="ORF">I583_02525</name>
    <name evidence="3" type="ORF">UAW_01559</name>
</gene>
<dbReference type="EMBL" id="AJAR01000014">
    <property type="protein sequence ID" value="EOH97077.1"/>
    <property type="molecule type" value="Genomic_DNA"/>
</dbReference>
<dbReference type="InterPro" id="IPR036390">
    <property type="entry name" value="WH_DNA-bd_sf"/>
</dbReference>
<evidence type="ECO:0000259" key="2">
    <source>
        <dbReference type="Pfam" id="PF01051"/>
    </source>
</evidence>
<dbReference type="Pfam" id="PF21205">
    <property type="entry name" value="Rep3_C"/>
    <property type="match status" value="1"/>
</dbReference>
<dbReference type="Proteomes" id="UP000014197">
    <property type="component" value="Unassembled WGS sequence"/>
</dbReference>
<evidence type="ECO:0000313" key="5">
    <source>
        <dbReference type="Proteomes" id="UP000013858"/>
    </source>
</evidence>
<organism evidence="3 5">
    <name type="scientific">Enterococcus haemoperoxidus ATCC BAA-382</name>
    <dbReference type="NCBI Taxonomy" id="1158608"/>
    <lineage>
        <taxon>Bacteria</taxon>
        <taxon>Bacillati</taxon>
        <taxon>Bacillota</taxon>
        <taxon>Bacilli</taxon>
        <taxon>Lactobacillales</taxon>
        <taxon>Enterococcaceae</taxon>
        <taxon>Enterococcus</taxon>
    </lineage>
</organism>
<dbReference type="EMBL" id="ASVY01000003">
    <property type="protein sequence ID" value="EOT59890.1"/>
    <property type="molecule type" value="Genomic_DNA"/>
</dbReference>
<evidence type="ECO:0000256" key="1">
    <source>
        <dbReference type="ARBA" id="ARBA00038283"/>
    </source>
</evidence>
<feature type="domain" description="Initiator Rep protein WH1" evidence="2">
    <location>
        <begin position="5"/>
        <end position="152"/>
    </location>
</feature>
<evidence type="ECO:0000313" key="6">
    <source>
        <dbReference type="Proteomes" id="UP000014197"/>
    </source>
</evidence>
<dbReference type="Pfam" id="PF01051">
    <property type="entry name" value="Rep3_N"/>
    <property type="match status" value="1"/>
</dbReference>
<protein>
    <recommendedName>
        <fullName evidence="2">Initiator Rep protein WH1 domain-containing protein</fullName>
    </recommendedName>
</protein>
<evidence type="ECO:0000313" key="3">
    <source>
        <dbReference type="EMBL" id="EOH97077.1"/>
    </source>
</evidence>
<dbReference type="Proteomes" id="UP000013858">
    <property type="component" value="Unassembled WGS sequence"/>
</dbReference>
<reference evidence="4 6" key="2">
    <citation type="submission" date="2013-03" db="EMBL/GenBank/DDBJ databases">
        <title>The Genome Sequence of Enterococcus haemoperoxidus BAA-382 (PacBio/Illumina hybrid assembly).</title>
        <authorList>
            <consortium name="The Broad Institute Genomics Platform"/>
            <consortium name="The Broad Institute Genome Sequencing Center for Infectious Disease"/>
            <person name="Earl A."/>
            <person name="Russ C."/>
            <person name="Gilmore M."/>
            <person name="Surin D."/>
            <person name="Walker B."/>
            <person name="Young S."/>
            <person name="Zeng Q."/>
            <person name="Gargeya S."/>
            <person name="Fitzgerald M."/>
            <person name="Haas B."/>
            <person name="Abouelleil A."/>
            <person name="Allen A.W."/>
            <person name="Alvarado L."/>
            <person name="Arachchi H.M."/>
            <person name="Berlin A.M."/>
            <person name="Chapman S.B."/>
            <person name="Gainer-Dewar J."/>
            <person name="Goldberg J."/>
            <person name="Griggs A."/>
            <person name="Gujja S."/>
            <person name="Hansen M."/>
            <person name="Howarth C."/>
            <person name="Imamovic A."/>
            <person name="Ireland A."/>
            <person name="Larimer J."/>
            <person name="McCowan C."/>
            <person name="Murphy C."/>
            <person name="Pearson M."/>
            <person name="Poon T.W."/>
            <person name="Priest M."/>
            <person name="Roberts A."/>
            <person name="Saif S."/>
            <person name="Shea T."/>
            <person name="Sisk P."/>
            <person name="Sykes S."/>
            <person name="Wortman J."/>
            <person name="Nusbaum C."/>
            <person name="Birren B."/>
        </authorList>
    </citation>
    <scope>NUCLEOTIDE SEQUENCE [LARGE SCALE GENOMIC DNA]</scope>
    <source>
        <strain evidence="4 6">ATCC BAA-382</strain>
    </source>
</reference>
<dbReference type="InterPro" id="IPR000525">
    <property type="entry name" value="Initiator_Rep_WH1"/>
</dbReference>
<sequence>MNDYVKYKNELNTVSFGAFNANEFNLFFAILSKTKEIEHKQIYLTWDDLKRLANYKSTSTIRFLKDLKSMHQKLIDSEYVHLYTDDEQIGLESFAIFRDIKFLEKEKAIEAQFNPKFTCLLNQVNTNATCFSLEEFISLKKKYSKNLYRLLKQFEQKGNWEVQIETLFFLLGIPKNYQVGQIDQKILKPALEELNKYFDHLFVEKKYSKTQGNKVEGYVFKFDRAKQ</sequence>
<dbReference type="GO" id="GO:0003887">
    <property type="term" value="F:DNA-directed DNA polymerase activity"/>
    <property type="evidence" value="ECO:0007669"/>
    <property type="project" value="InterPro"/>
</dbReference>
<reference evidence="3 5" key="1">
    <citation type="submission" date="2013-02" db="EMBL/GenBank/DDBJ databases">
        <title>The Genome Sequence of Enterococcus haemoperoxidus BAA-382.</title>
        <authorList>
            <consortium name="The Broad Institute Genome Sequencing Platform"/>
            <consortium name="The Broad Institute Genome Sequencing Center for Infectious Disease"/>
            <person name="Earl A.M."/>
            <person name="Gilmore M.S."/>
            <person name="Lebreton F."/>
            <person name="Walker B."/>
            <person name="Young S.K."/>
            <person name="Zeng Q."/>
            <person name="Gargeya S."/>
            <person name="Fitzgerald M."/>
            <person name="Haas B."/>
            <person name="Abouelleil A."/>
            <person name="Alvarado L."/>
            <person name="Arachchi H.M."/>
            <person name="Berlin A.M."/>
            <person name="Chapman S.B."/>
            <person name="Dewar J."/>
            <person name="Goldberg J."/>
            <person name="Griggs A."/>
            <person name="Gujja S."/>
            <person name="Hansen M."/>
            <person name="Howarth C."/>
            <person name="Imamovic A."/>
            <person name="Larimer J."/>
            <person name="McCowan C."/>
            <person name="Murphy C."/>
            <person name="Neiman D."/>
            <person name="Pearson M."/>
            <person name="Priest M."/>
            <person name="Roberts A."/>
            <person name="Saif S."/>
            <person name="Shea T."/>
            <person name="Sisk P."/>
            <person name="Sykes S."/>
            <person name="Wortman J."/>
            <person name="Nusbaum C."/>
            <person name="Birren B."/>
        </authorList>
    </citation>
    <scope>NUCLEOTIDE SEQUENCE [LARGE SCALE GENOMIC DNA]</scope>
    <source>
        <strain evidence="3 5">ATCC BAA-382</strain>
    </source>
</reference>
<dbReference type="Gene3D" id="1.10.10.10">
    <property type="entry name" value="Winged helix-like DNA-binding domain superfamily/Winged helix DNA-binding domain"/>
    <property type="match status" value="2"/>
</dbReference>
<accession>R2QKF8</accession>
<dbReference type="STRING" id="155618.RV06_GL000186"/>
<evidence type="ECO:0000313" key="4">
    <source>
        <dbReference type="EMBL" id="EOT59890.1"/>
    </source>
</evidence>
<name>R2QKF8_9ENTE</name>
<keyword evidence="6" id="KW-1185">Reference proteome</keyword>